<proteinExistence type="predicted"/>
<dbReference type="AlphaFoldDB" id="A0A0L0N4A0"/>
<evidence type="ECO:0000313" key="3">
    <source>
        <dbReference type="Proteomes" id="UP000036947"/>
    </source>
</evidence>
<dbReference type="Proteomes" id="UP000036947">
    <property type="component" value="Unassembled WGS sequence"/>
</dbReference>
<reference evidence="2 3" key="1">
    <citation type="journal article" date="2015" name="BMC Genomics">
        <title>The genome of the truffle-parasite Tolypocladium ophioglossoides and the evolution of antifungal peptaibiotics.</title>
        <authorList>
            <person name="Quandt C.A."/>
            <person name="Bushley K.E."/>
            <person name="Spatafora J.W."/>
        </authorList>
    </citation>
    <scope>NUCLEOTIDE SEQUENCE [LARGE SCALE GENOMIC DNA]</scope>
    <source>
        <strain evidence="2 3">CBS 100239</strain>
    </source>
</reference>
<dbReference type="EMBL" id="LFRF01000022">
    <property type="protein sequence ID" value="KND88851.1"/>
    <property type="molecule type" value="Genomic_DNA"/>
</dbReference>
<protein>
    <submittedName>
        <fullName evidence="2">Uncharacterized protein</fullName>
    </submittedName>
</protein>
<sequence>MATSFSATYGQLIVSRDPLVVAHKRQVRRVRLRHMARRPAQLVGQRVHLPLDDAAKQADLLVVQWLPRRNHPRDAVNVRLLGAEELRERVPALGRGRRHAEVRGVEGASGRRRGGRAAARFDEVELLELGEQEEALSVDGGEIAVVEGVRVLLHDHDDAVEDEEDGVRPGPVADEGPGDDASKIGHLPDLSHGVSKQ</sequence>
<organism evidence="2 3">
    <name type="scientific">Tolypocladium ophioglossoides (strain CBS 100239)</name>
    <name type="common">Snaketongue truffleclub</name>
    <name type="synonym">Elaphocordyceps ophioglossoides</name>
    <dbReference type="NCBI Taxonomy" id="1163406"/>
    <lineage>
        <taxon>Eukaryota</taxon>
        <taxon>Fungi</taxon>
        <taxon>Dikarya</taxon>
        <taxon>Ascomycota</taxon>
        <taxon>Pezizomycotina</taxon>
        <taxon>Sordariomycetes</taxon>
        <taxon>Hypocreomycetidae</taxon>
        <taxon>Hypocreales</taxon>
        <taxon>Ophiocordycipitaceae</taxon>
        <taxon>Tolypocladium</taxon>
    </lineage>
</organism>
<accession>A0A0L0N4A0</accession>
<gene>
    <name evidence="2" type="ORF">TOPH_06375</name>
</gene>
<comment type="caution">
    <text evidence="2">The sequence shown here is derived from an EMBL/GenBank/DDBJ whole genome shotgun (WGS) entry which is preliminary data.</text>
</comment>
<keyword evidence="3" id="KW-1185">Reference proteome</keyword>
<feature type="region of interest" description="Disordered" evidence="1">
    <location>
        <begin position="157"/>
        <end position="197"/>
    </location>
</feature>
<evidence type="ECO:0000313" key="2">
    <source>
        <dbReference type="EMBL" id="KND88851.1"/>
    </source>
</evidence>
<evidence type="ECO:0000256" key="1">
    <source>
        <dbReference type="SAM" id="MobiDB-lite"/>
    </source>
</evidence>
<name>A0A0L0N4A0_TOLOC</name>